<dbReference type="SUPFAM" id="SSF49265">
    <property type="entry name" value="Fibronectin type III"/>
    <property type="match status" value="1"/>
</dbReference>
<evidence type="ECO:0000313" key="11">
    <source>
        <dbReference type="EMBL" id="KAH7951420.1"/>
    </source>
</evidence>
<evidence type="ECO:0000256" key="3">
    <source>
        <dbReference type="ARBA" id="ARBA00022729"/>
    </source>
</evidence>
<keyword evidence="6 9" id="KW-0472">Membrane</keyword>
<evidence type="ECO:0000256" key="9">
    <source>
        <dbReference type="SAM" id="Phobius"/>
    </source>
</evidence>
<reference evidence="11" key="1">
    <citation type="journal article" date="2020" name="Cell">
        <title>Large-Scale Comparative Analyses of Tick Genomes Elucidate Their Genetic Diversity and Vector Capacities.</title>
        <authorList>
            <consortium name="Tick Genome and Microbiome Consortium (TIGMIC)"/>
            <person name="Jia N."/>
            <person name="Wang J."/>
            <person name="Shi W."/>
            <person name="Du L."/>
            <person name="Sun Y."/>
            <person name="Zhan W."/>
            <person name="Jiang J.F."/>
            <person name="Wang Q."/>
            <person name="Zhang B."/>
            <person name="Ji P."/>
            <person name="Bell-Sakyi L."/>
            <person name="Cui X.M."/>
            <person name="Yuan T.T."/>
            <person name="Jiang B.G."/>
            <person name="Yang W.F."/>
            <person name="Lam T.T."/>
            <person name="Chang Q.C."/>
            <person name="Ding S.J."/>
            <person name="Wang X.J."/>
            <person name="Zhu J.G."/>
            <person name="Ruan X.D."/>
            <person name="Zhao L."/>
            <person name="Wei J.T."/>
            <person name="Ye R.Z."/>
            <person name="Que T.C."/>
            <person name="Du C.H."/>
            <person name="Zhou Y.H."/>
            <person name="Cheng J.X."/>
            <person name="Dai P.F."/>
            <person name="Guo W.B."/>
            <person name="Han X.H."/>
            <person name="Huang E.J."/>
            <person name="Li L.F."/>
            <person name="Wei W."/>
            <person name="Gao Y.C."/>
            <person name="Liu J.Z."/>
            <person name="Shao H.Z."/>
            <person name="Wang X."/>
            <person name="Wang C.C."/>
            <person name="Yang T.C."/>
            <person name="Huo Q.B."/>
            <person name="Li W."/>
            <person name="Chen H.Y."/>
            <person name="Chen S.E."/>
            <person name="Zhou L.G."/>
            <person name="Ni X.B."/>
            <person name="Tian J.H."/>
            <person name="Sheng Y."/>
            <person name="Liu T."/>
            <person name="Pan Y.S."/>
            <person name="Xia L.Y."/>
            <person name="Li J."/>
            <person name="Zhao F."/>
            <person name="Cao W.C."/>
        </authorList>
    </citation>
    <scope>NUCLEOTIDE SEQUENCE</scope>
    <source>
        <strain evidence="11">Rsan-2018</strain>
    </source>
</reference>
<evidence type="ECO:0000256" key="4">
    <source>
        <dbReference type="ARBA" id="ARBA00022889"/>
    </source>
</evidence>
<evidence type="ECO:0000256" key="6">
    <source>
        <dbReference type="ARBA" id="ARBA00023136"/>
    </source>
</evidence>
<accession>A0A9D4PR15</accession>
<feature type="domain" description="Fibronectin type-III" evidence="10">
    <location>
        <begin position="6"/>
        <end position="110"/>
    </location>
</feature>
<dbReference type="CDD" id="cd00063">
    <property type="entry name" value="FN3"/>
    <property type="match status" value="1"/>
</dbReference>
<dbReference type="InterPro" id="IPR013783">
    <property type="entry name" value="Ig-like_fold"/>
</dbReference>
<keyword evidence="5 9" id="KW-1133">Transmembrane helix</keyword>
<dbReference type="Gene3D" id="2.60.40.10">
    <property type="entry name" value="Immunoglobulins"/>
    <property type="match status" value="1"/>
</dbReference>
<dbReference type="Pfam" id="PF25059">
    <property type="entry name" value="FN3_DSCAM-DSCAML_C"/>
    <property type="match status" value="1"/>
</dbReference>
<gene>
    <name evidence="11" type="ORF">HPB52_008924</name>
</gene>
<sequence>MSAVPVPTSPKREAFVTPNASSLTLRPSAWASGPSGCPVSHLAVEYRPRDGTGPWTVASRALQPREGPMTLHHLRPDTWYNLRVTVHTEAGTTSSEYAIRTLSASATLAGTVLPELMVVNGGGGVDSDLPLLVPITTSLSLVLAAATLVLAYVCCRRRSEPTFAKDHEGLPVGRGGRSASNDELAELALMKQYSIDKVLPTLTSASGRQGSSCLASPGRHSVVAPAATPTQALYIV</sequence>
<dbReference type="InterPro" id="IPR036116">
    <property type="entry name" value="FN3_sf"/>
</dbReference>
<keyword evidence="3" id="KW-0732">Signal</keyword>
<keyword evidence="12" id="KW-1185">Reference proteome</keyword>
<dbReference type="GO" id="GO:0007155">
    <property type="term" value="P:cell adhesion"/>
    <property type="evidence" value="ECO:0007669"/>
    <property type="project" value="UniProtKB-KW"/>
</dbReference>
<dbReference type="Proteomes" id="UP000821837">
    <property type="component" value="Chromosome 5"/>
</dbReference>
<evidence type="ECO:0000256" key="8">
    <source>
        <dbReference type="ARBA" id="ARBA00023319"/>
    </source>
</evidence>
<evidence type="ECO:0000256" key="7">
    <source>
        <dbReference type="ARBA" id="ARBA00023157"/>
    </source>
</evidence>
<evidence type="ECO:0000256" key="2">
    <source>
        <dbReference type="ARBA" id="ARBA00022692"/>
    </source>
</evidence>
<dbReference type="InterPro" id="IPR003961">
    <property type="entry name" value="FN3_dom"/>
</dbReference>
<comment type="subcellular location">
    <subcellularLocation>
        <location evidence="1">Membrane</location>
        <topology evidence="1">Single-pass membrane protein</topology>
    </subcellularLocation>
</comment>
<dbReference type="InterPro" id="IPR056754">
    <property type="entry name" value="DSCAM/DSCAML_C"/>
</dbReference>
<protein>
    <recommendedName>
        <fullName evidence="10">Fibronectin type-III domain-containing protein</fullName>
    </recommendedName>
</protein>
<evidence type="ECO:0000256" key="5">
    <source>
        <dbReference type="ARBA" id="ARBA00022989"/>
    </source>
</evidence>
<keyword evidence="7" id="KW-1015">Disulfide bond</keyword>
<dbReference type="PROSITE" id="PS50853">
    <property type="entry name" value="FN3"/>
    <property type="match status" value="1"/>
</dbReference>
<dbReference type="GO" id="GO:0016020">
    <property type="term" value="C:membrane"/>
    <property type="evidence" value="ECO:0007669"/>
    <property type="project" value="UniProtKB-SubCell"/>
</dbReference>
<evidence type="ECO:0000259" key="10">
    <source>
        <dbReference type="PROSITE" id="PS50853"/>
    </source>
</evidence>
<dbReference type="AlphaFoldDB" id="A0A9D4PR15"/>
<keyword evidence="2 9" id="KW-0812">Transmembrane</keyword>
<comment type="caution">
    <text evidence="11">The sequence shown here is derived from an EMBL/GenBank/DDBJ whole genome shotgun (WGS) entry which is preliminary data.</text>
</comment>
<evidence type="ECO:0000256" key="1">
    <source>
        <dbReference type="ARBA" id="ARBA00004167"/>
    </source>
</evidence>
<dbReference type="VEuPathDB" id="VectorBase:RSAN_029578"/>
<proteinExistence type="predicted"/>
<evidence type="ECO:0000313" key="12">
    <source>
        <dbReference type="Proteomes" id="UP000821837"/>
    </source>
</evidence>
<dbReference type="EMBL" id="JABSTV010001251">
    <property type="protein sequence ID" value="KAH7951420.1"/>
    <property type="molecule type" value="Genomic_DNA"/>
</dbReference>
<keyword evidence="8" id="KW-0393">Immunoglobulin domain</keyword>
<dbReference type="SMART" id="SM00060">
    <property type="entry name" value="FN3"/>
    <property type="match status" value="1"/>
</dbReference>
<name>A0A9D4PR15_RHISA</name>
<feature type="transmembrane region" description="Helical" evidence="9">
    <location>
        <begin position="131"/>
        <end position="155"/>
    </location>
</feature>
<organism evidence="11 12">
    <name type="scientific">Rhipicephalus sanguineus</name>
    <name type="common">Brown dog tick</name>
    <name type="synonym">Ixodes sanguineus</name>
    <dbReference type="NCBI Taxonomy" id="34632"/>
    <lineage>
        <taxon>Eukaryota</taxon>
        <taxon>Metazoa</taxon>
        <taxon>Ecdysozoa</taxon>
        <taxon>Arthropoda</taxon>
        <taxon>Chelicerata</taxon>
        <taxon>Arachnida</taxon>
        <taxon>Acari</taxon>
        <taxon>Parasitiformes</taxon>
        <taxon>Ixodida</taxon>
        <taxon>Ixodoidea</taxon>
        <taxon>Ixodidae</taxon>
        <taxon>Rhipicephalinae</taxon>
        <taxon>Rhipicephalus</taxon>
        <taxon>Rhipicephalus</taxon>
    </lineage>
</organism>
<reference evidence="11" key="2">
    <citation type="submission" date="2021-09" db="EMBL/GenBank/DDBJ databases">
        <authorList>
            <person name="Jia N."/>
            <person name="Wang J."/>
            <person name="Shi W."/>
            <person name="Du L."/>
            <person name="Sun Y."/>
            <person name="Zhan W."/>
            <person name="Jiang J."/>
            <person name="Wang Q."/>
            <person name="Zhang B."/>
            <person name="Ji P."/>
            <person name="Sakyi L.B."/>
            <person name="Cui X."/>
            <person name="Yuan T."/>
            <person name="Jiang B."/>
            <person name="Yang W."/>
            <person name="Lam T.T.-Y."/>
            <person name="Chang Q."/>
            <person name="Ding S."/>
            <person name="Wang X."/>
            <person name="Zhu J."/>
            <person name="Ruan X."/>
            <person name="Zhao L."/>
            <person name="Wei J."/>
            <person name="Que T."/>
            <person name="Du C."/>
            <person name="Cheng J."/>
            <person name="Dai P."/>
            <person name="Han X."/>
            <person name="Huang E."/>
            <person name="Gao Y."/>
            <person name="Liu J."/>
            <person name="Shao H."/>
            <person name="Ye R."/>
            <person name="Li L."/>
            <person name="Wei W."/>
            <person name="Wang X."/>
            <person name="Wang C."/>
            <person name="Huo Q."/>
            <person name="Li W."/>
            <person name="Guo W."/>
            <person name="Chen H."/>
            <person name="Chen S."/>
            <person name="Zhou L."/>
            <person name="Zhou L."/>
            <person name="Ni X."/>
            <person name="Tian J."/>
            <person name="Zhou Y."/>
            <person name="Sheng Y."/>
            <person name="Liu T."/>
            <person name="Pan Y."/>
            <person name="Xia L."/>
            <person name="Li J."/>
            <person name="Zhao F."/>
            <person name="Cao W."/>
        </authorList>
    </citation>
    <scope>NUCLEOTIDE SEQUENCE</scope>
    <source>
        <strain evidence="11">Rsan-2018</strain>
        <tissue evidence="11">Larvae</tissue>
    </source>
</reference>
<keyword evidence="4" id="KW-0130">Cell adhesion</keyword>